<protein>
    <submittedName>
        <fullName evidence="1">Uncharacterized protein</fullName>
    </submittedName>
</protein>
<accession>A0AAV4TF63</accession>
<dbReference type="AlphaFoldDB" id="A0AAV4TF63"/>
<dbReference type="EMBL" id="BPLR01011200">
    <property type="protein sequence ID" value="GIY44824.1"/>
    <property type="molecule type" value="Genomic_DNA"/>
</dbReference>
<comment type="caution">
    <text evidence="1">The sequence shown here is derived from an EMBL/GenBank/DDBJ whole genome shotgun (WGS) entry which is preliminary data.</text>
</comment>
<gene>
    <name evidence="1" type="ORF">CEXT_293371</name>
</gene>
<name>A0AAV4TF63_CAEEX</name>
<reference evidence="1 2" key="1">
    <citation type="submission" date="2021-06" db="EMBL/GenBank/DDBJ databases">
        <title>Caerostris extrusa draft genome.</title>
        <authorList>
            <person name="Kono N."/>
            <person name="Arakawa K."/>
        </authorList>
    </citation>
    <scope>NUCLEOTIDE SEQUENCE [LARGE SCALE GENOMIC DNA]</scope>
</reference>
<dbReference type="Proteomes" id="UP001054945">
    <property type="component" value="Unassembled WGS sequence"/>
</dbReference>
<sequence length="116" mass="12899">MRCRQENVKNGCEEILHLPNNDSSEIYLCKMPEIDKNSKHITCKAPSEIGASGALHLAFDVPVESWAHPKGPTGLGCASGPQMPFRCPSGPQVHFLCPSKPGVHIRRLLRFRLHFK</sequence>
<organism evidence="1 2">
    <name type="scientific">Caerostris extrusa</name>
    <name type="common">Bark spider</name>
    <name type="synonym">Caerostris bankana</name>
    <dbReference type="NCBI Taxonomy" id="172846"/>
    <lineage>
        <taxon>Eukaryota</taxon>
        <taxon>Metazoa</taxon>
        <taxon>Ecdysozoa</taxon>
        <taxon>Arthropoda</taxon>
        <taxon>Chelicerata</taxon>
        <taxon>Arachnida</taxon>
        <taxon>Araneae</taxon>
        <taxon>Araneomorphae</taxon>
        <taxon>Entelegynae</taxon>
        <taxon>Araneoidea</taxon>
        <taxon>Araneidae</taxon>
        <taxon>Caerostris</taxon>
    </lineage>
</organism>
<evidence type="ECO:0000313" key="2">
    <source>
        <dbReference type="Proteomes" id="UP001054945"/>
    </source>
</evidence>
<evidence type="ECO:0000313" key="1">
    <source>
        <dbReference type="EMBL" id="GIY44824.1"/>
    </source>
</evidence>
<proteinExistence type="predicted"/>
<keyword evidence="2" id="KW-1185">Reference proteome</keyword>